<evidence type="ECO:0000256" key="5">
    <source>
        <dbReference type="SAM" id="Coils"/>
    </source>
</evidence>
<dbReference type="Gene3D" id="3.30.40.10">
    <property type="entry name" value="Zinc/RING finger domain, C3HC4 (zinc finger)"/>
    <property type="match status" value="1"/>
</dbReference>
<comment type="caution">
    <text evidence="8">The sequence shown here is derived from an EMBL/GenBank/DDBJ whole genome shotgun (WGS) entry which is preliminary data.</text>
</comment>
<evidence type="ECO:0000313" key="9">
    <source>
        <dbReference type="Proteomes" id="UP000053237"/>
    </source>
</evidence>
<dbReference type="InterPro" id="IPR039725">
    <property type="entry name" value="CC2D1A/B"/>
</dbReference>
<dbReference type="InterPro" id="IPR013083">
    <property type="entry name" value="Znf_RING/FYVE/PHD"/>
</dbReference>
<dbReference type="Proteomes" id="UP000053237">
    <property type="component" value="Unassembled WGS sequence"/>
</dbReference>
<evidence type="ECO:0000256" key="1">
    <source>
        <dbReference type="ARBA" id="ARBA00022723"/>
    </source>
</evidence>
<evidence type="ECO:0000259" key="7">
    <source>
        <dbReference type="PROSITE" id="PS50178"/>
    </source>
</evidence>
<dbReference type="PANTHER" id="PTHR13076:SF9">
    <property type="entry name" value="COILED-COIL AND C2 DOMAIN-CONTAINING PROTEIN 1-LIKE"/>
    <property type="match status" value="1"/>
</dbReference>
<gene>
    <name evidence="8" type="ORF">BN9_007610</name>
</gene>
<dbReference type="InterPro" id="IPR000306">
    <property type="entry name" value="Znf_FYVE"/>
</dbReference>
<evidence type="ECO:0000256" key="2">
    <source>
        <dbReference type="ARBA" id="ARBA00022771"/>
    </source>
</evidence>
<dbReference type="GO" id="GO:0008270">
    <property type="term" value="F:zinc ion binding"/>
    <property type="evidence" value="ECO:0007669"/>
    <property type="project" value="UniProtKB-KW"/>
</dbReference>
<dbReference type="SUPFAM" id="SSF57903">
    <property type="entry name" value="FYVE/PHD zinc finger"/>
    <property type="match status" value="1"/>
</dbReference>
<keyword evidence="1" id="KW-0479">Metal-binding</keyword>
<dbReference type="PROSITE" id="PS50178">
    <property type="entry name" value="ZF_FYVE"/>
    <property type="match status" value="1"/>
</dbReference>
<dbReference type="EMBL" id="CAIX01000004">
    <property type="protein sequence ID" value="CCI39977.1"/>
    <property type="molecule type" value="Genomic_DNA"/>
</dbReference>
<name>A0A024G010_9STRA</name>
<reference evidence="8 9" key="1">
    <citation type="submission" date="2012-05" db="EMBL/GenBank/DDBJ databases">
        <title>Recombination and specialization in a pathogen metapopulation.</title>
        <authorList>
            <person name="Gardiner A."/>
            <person name="Kemen E."/>
            <person name="Schultz-Larsen T."/>
            <person name="MacLean D."/>
            <person name="Van Oosterhout C."/>
            <person name="Jones J.D.G."/>
        </authorList>
    </citation>
    <scope>NUCLEOTIDE SEQUENCE [LARGE SCALE GENOMIC DNA]</scope>
    <source>
        <strain evidence="8 9">Ac Nc2</strain>
    </source>
</reference>
<evidence type="ECO:0000256" key="4">
    <source>
        <dbReference type="PROSITE-ProRule" id="PRU00091"/>
    </source>
</evidence>
<dbReference type="InParanoid" id="A0A024G010"/>
<dbReference type="GO" id="GO:0001227">
    <property type="term" value="F:DNA-binding transcription repressor activity, RNA polymerase II-specific"/>
    <property type="evidence" value="ECO:0007669"/>
    <property type="project" value="InterPro"/>
</dbReference>
<evidence type="ECO:0000313" key="8">
    <source>
        <dbReference type="EMBL" id="CCI39977.1"/>
    </source>
</evidence>
<dbReference type="SMART" id="SM01204">
    <property type="entry name" value="FIST_C"/>
    <property type="match status" value="1"/>
</dbReference>
<dbReference type="InterPro" id="IPR017455">
    <property type="entry name" value="Znf_FYVE-rel"/>
</dbReference>
<dbReference type="STRING" id="65357.A0A024G010"/>
<feature type="coiled-coil region" evidence="5">
    <location>
        <begin position="1585"/>
        <end position="1612"/>
    </location>
</feature>
<dbReference type="InterPro" id="IPR019494">
    <property type="entry name" value="FIST_C"/>
</dbReference>
<dbReference type="Pfam" id="PF01363">
    <property type="entry name" value="FYVE"/>
    <property type="match status" value="1"/>
</dbReference>
<organism evidence="8 9">
    <name type="scientific">Albugo candida</name>
    <dbReference type="NCBI Taxonomy" id="65357"/>
    <lineage>
        <taxon>Eukaryota</taxon>
        <taxon>Sar</taxon>
        <taxon>Stramenopiles</taxon>
        <taxon>Oomycota</taxon>
        <taxon>Peronosporomycetes</taxon>
        <taxon>Albuginales</taxon>
        <taxon>Albuginaceae</taxon>
        <taxon>Albugo</taxon>
    </lineage>
</organism>
<proteinExistence type="predicted"/>
<dbReference type="SMART" id="SM00064">
    <property type="entry name" value="FYVE"/>
    <property type="match status" value="1"/>
</dbReference>
<evidence type="ECO:0000256" key="6">
    <source>
        <dbReference type="SAM" id="MobiDB-lite"/>
    </source>
</evidence>
<feature type="domain" description="FYVE-type" evidence="7">
    <location>
        <begin position="287"/>
        <end position="357"/>
    </location>
</feature>
<feature type="region of interest" description="Disordered" evidence="6">
    <location>
        <begin position="1"/>
        <end position="26"/>
    </location>
</feature>
<protein>
    <recommendedName>
        <fullName evidence="7">FYVE-type domain-containing protein</fullName>
    </recommendedName>
</protein>
<evidence type="ECO:0000256" key="3">
    <source>
        <dbReference type="ARBA" id="ARBA00022833"/>
    </source>
</evidence>
<sequence length="1679" mass="190565">METMSPEHINEIMGSQEEAESSLDPKRKHRLRQYLKDRAASYFELAGESNHSVWKSQDIKQQVIVYKPVNEWNGYLSSKAVITANASFSLIPRILAELSSTTNFKTFLRKILGDYLIDAQVLEELEQVADISPEDVIHDETSVFEEQAAIKWWAIKSCPLASKPSDFYVLEYIGAEVDQHEIKSCYMYQESLAQVGDMPTTEALNLERAKINALICKFERLPIADFTQELVQISVICQRRSPLVAFFRSNTAAEMATQFAIGLKDLLEDPIEAQEIAIMSSTDWIKDKERSSCVICLRKYSAIFRRRHHCRTCGEVICSQCSSTIRVPGKKVKCSENQPTSYKTSIRLCIHCVGLYSQHKGIMSYSGQQVLSDLVHQQRKESLSPYEEEKNEQQVLDQNLQHGSKATADDTEISQIVLLERPSRNYNDAEGDILLQHSGDSESYGSDEHLPLWLHSGELSQTSNYTSESSISEHLLLSMTMDDEKKNSCLYNSDADSMITLDSGPPSCSLSSKTRRSKAYSFHACNQKQVSTIAQTEDSPLRHRTNSTLDEEIHFVRSQHGREASASFSFQCSTKPTRKTVHRLVQECTNVCTASAWSSHRDEKCAFKEAYDKLLLKLDGTAHFLVVGFTTGFCAELLITSLREQAPNVPYIGGSIACGLCDENSWISVNRQKDEEFLTLWGVHDPYGIYSVAHADYSQSDPKEKAYAAARAAYGRVEKDIQPDEAPWIDIAVKSNPSGDSETKFPRLGNLYPLGTSLEFDNGEDAEMLYNMTAVIISLDPEEGSLITTSSLTPGTSVTLMEMTEESLEASIRQLRQRVLKSGDLDGNDIDGSLVFVSSGVHALLGHHKINKMVDAYRKEFKGAALMGMTTSGGIGHLVDVNDFPHFDSLMFVVCSASGIAIDRQMFLRRKREEVHARQSSSGSIELPDYITSADNHHDLALLQREFGIKPIQDSDVQAELDLLIADNVESMEYENNMMCPANREGELEDILWQSMREANEDDMAQDALNAADEPQYGESHERVDESLESDLDIVEEVTDEDMLDPEFLTQLEVFGHRENGRINKDEQNYQVDLLMQKIKDMKVKSVTLKRQNNIAEALQAFRELKVFEEKLALLKEGAISSVIDVNIAQGKYTATHPPSRHRVKIRDSTCQVNNAPQTNTRRMGESVDDFQNRTTEIVSGVDDEEFKSNDSKGCNKARHVPQIRKEKSLEAYSQERPILDEDIERRLEDAKKEAIRLKRENDIQGAVKVMRQIKDLESRLNLEEYLDRTNSGDKTKHAEIPNVPVVKADCDSDNEYSQLERLLVKFANDAMLQSAKWLPINRFHAAYWRKRYVDDLENLRTRLHKAHTQDPPRFAIQHHSEDVERVLSNVSQDEIRVEIRSLHQLCQLAGKEVFVKFCLNVPSSNPIEGKTSNFHVPATPPYACKSFPSKMYTQFAFPIKRNRGLQRLFDLKKATFEVWRPSTIFRSSQMVARAYLTLSPLNTQCEIHCEIPFVNPNRRPTGGDIEVVIQLRTPLRVKEIRRSTYETLTVENVLAKSSILSSIIPQPAEMQNKGSEVIADVLDDPFDPHSVDLIVSYDVIIEEMKKINENLGDQRAERSDLKDRIDSLSLKKQLLEISMESGRLTLKQYLEQLRSRIDSDYVIFKKLQQQNRFVDAECVMRRIRIMKEEMKVDPNELS</sequence>
<dbReference type="PANTHER" id="PTHR13076">
    <property type="entry name" value="COILED-COIL AND C2 DOMAIN-CONTAINING PROTEIN 1-LIKE"/>
    <property type="match status" value="1"/>
</dbReference>
<dbReference type="InterPro" id="IPR011011">
    <property type="entry name" value="Znf_FYVE_PHD"/>
</dbReference>
<dbReference type="OrthoDB" id="660555at2759"/>
<keyword evidence="5" id="KW-0175">Coiled coil</keyword>
<keyword evidence="9" id="KW-1185">Reference proteome</keyword>
<accession>A0A024G010</accession>
<keyword evidence="2 4" id="KW-0863">Zinc-finger</keyword>
<keyword evidence="3" id="KW-0862">Zinc</keyword>